<organism evidence="2 3">
    <name type="scientific">Porphyromonas crevioricanis</name>
    <dbReference type="NCBI Taxonomy" id="393921"/>
    <lineage>
        <taxon>Bacteria</taxon>
        <taxon>Pseudomonadati</taxon>
        <taxon>Bacteroidota</taxon>
        <taxon>Bacteroidia</taxon>
        <taxon>Bacteroidales</taxon>
        <taxon>Porphyromonadaceae</taxon>
        <taxon>Porphyromonas</taxon>
    </lineage>
</organism>
<protein>
    <submittedName>
        <fullName evidence="2">Uncharacterized protein</fullName>
    </submittedName>
</protein>
<evidence type="ECO:0000313" key="3">
    <source>
        <dbReference type="Proteomes" id="UP000249300"/>
    </source>
</evidence>
<gene>
    <name evidence="2" type="ORF">NCTC12858_00929</name>
</gene>
<feature type="transmembrane region" description="Helical" evidence="1">
    <location>
        <begin position="64"/>
        <end position="87"/>
    </location>
</feature>
<dbReference type="Proteomes" id="UP000249300">
    <property type="component" value="Chromosome 1"/>
</dbReference>
<keyword evidence="1" id="KW-0812">Transmembrane</keyword>
<proteinExistence type="predicted"/>
<dbReference type="EMBL" id="LS483447">
    <property type="protein sequence ID" value="SQH73085.1"/>
    <property type="molecule type" value="Genomic_DNA"/>
</dbReference>
<dbReference type="KEGG" id="pcre:NCTC12858_00929"/>
<reference evidence="2 3" key="1">
    <citation type="submission" date="2018-06" db="EMBL/GenBank/DDBJ databases">
        <authorList>
            <consortium name="Pathogen Informatics"/>
            <person name="Doyle S."/>
        </authorList>
    </citation>
    <scope>NUCLEOTIDE SEQUENCE [LARGE SCALE GENOMIC DNA]</scope>
    <source>
        <strain evidence="2 3">NCTC12858</strain>
    </source>
</reference>
<dbReference type="AlphaFoldDB" id="A0A2X4PL62"/>
<keyword evidence="1" id="KW-0472">Membrane</keyword>
<keyword evidence="3" id="KW-1185">Reference proteome</keyword>
<evidence type="ECO:0000256" key="1">
    <source>
        <dbReference type="SAM" id="Phobius"/>
    </source>
</evidence>
<evidence type="ECO:0000313" key="2">
    <source>
        <dbReference type="EMBL" id="SQH73085.1"/>
    </source>
</evidence>
<sequence>MPPLGIEKESLNSIEKPLIGAEKICLTRNENKHSNTQSYAILGTSQGLMPGIYAMVSLDSFHTFVAILGFLADLTSCSALGLLFLMLGEIRVARGLNSCSII</sequence>
<accession>A0A2X4PL62</accession>
<keyword evidence="1" id="KW-1133">Transmembrane helix</keyword>
<name>A0A2X4PL62_9PORP</name>